<accession>A0A0Q9YR48</accession>
<dbReference type="AlphaFoldDB" id="A0A0Q9YR48"/>
<evidence type="ECO:0000313" key="3">
    <source>
        <dbReference type="EMBL" id="MCS5709900.1"/>
    </source>
</evidence>
<dbReference type="Proteomes" id="UP000051497">
    <property type="component" value="Unassembled WGS sequence"/>
</dbReference>
<dbReference type="STRING" id="295108.HT99x_02987"/>
<proteinExistence type="predicted"/>
<reference evidence="3" key="2">
    <citation type="journal article" date="2016" name="Genome Announc.">
        <title>Draft Genome Sequences of Two Novel Amoeba-Resistant Intranuclear Bacteria, 'Candidatus Berkiella cookevillensis' and 'Candidatus Berkiella aquae'.</title>
        <authorList>
            <person name="Mehari Y.T."/>
            <person name="Arivett B.A."/>
            <person name="Farone A.L."/>
            <person name="Gunderson J.H."/>
            <person name="Farone M.B."/>
        </authorList>
    </citation>
    <scope>NUCLEOTIDE SEQUENCE</scope>
    <source>
        <strain evidence="3">HT99</strain>
    </source>
</reference>
<evidence type="ECO:0000256" key="1">
    <source>
        <dbReference type="SAM" id="SignalP"/>
    </source>
</evidence>
<sequence>MFKNKFIFLFTLCSLAMSSTFAANNPNNPPPPSMDNIATQAYQACEASKEGAGCMYIKDDTKFTGTCQKHEGKLHCRTIKD</sequence>
<reference evidence="2" key="1">
    <citation type="submission" date="2015-09" db="EMBL/GenBank/DDBJ databases">
        <title>Draft Genome Sequences of Two Novel Amoeba-resistant Intranuclear Bacteria, Candidatus Berkiella cookevillensis and Candidatus Berkiella aquae.</title>
        <authorList>
            <person name="Mehari Y.T."/>
            <person name="Arivett B.A."/>
            <person name="Farone A.L."/>
            <person name="Gunderson J.H."/>
            <person name="Farone M.B."/>
        </authorList>
    </citation>
    <scope>NUCLEOTIDE SEQUENCE [LARGE SCALE GENOMIC DNA]</scope>
    <source>
        <strain evidence="2">HT99</strain>
    </source>
</reference>
<keyword evidence="1" id="KW-0732">Signal</keyword>
<organism evidence="2">
    <name type="scientific">Candidatus Berkiella aquae</name>
    <dbReference type="NCBI Taxonomy" id="295108"/>
    <lineage>
        <taxon>Bacteria</taxon>
        <taxon>Pseudomonadati</taxon>
        <taxon>Pseudomonadota</taxon>
        <taxon>Gammaproteobacteria</taxon>
        <taxon>Candidatus Berkiellales</taxon>
        <taxon>Candidatus Berkiellaceae</taxon>
        <taxon>Candidatus Berkiella</taxon>
    </lineage>
</organism>
<evidence type="ECO:0000313" key="4">
    <source>
        <dbReference type="Proteomes" id="UP000051497"/>
    </source>
</evidence>
<keyword evidence="4" id="KW-1185">Reference proteome</keyword>
<evidence type="ECO:0000313" key="2">
    <source>
        <dbReference type="EMBL" id="KRG18456.1"/>
    </source>
</evidence>
<feature type="signal peptide" evidence="1">
    <location>
        <begin position="1"/>
        <end position="22"/>
    </location>
</feature>
<dbReference type="EMBL" id="LKAJ02000001">
    <property type="protein sequence ID" value="MCS5709900.1"/>
    <property type="molecule type" value="Genomic_DNA"/>
</dbReference>
<comment type="caution">
    <text evidence="2">The sequence shown here is derived from an EMBL/GenBank/DDBJ whole genome shotgun (WGS) entry which is preliminary data.</text>
</comment>
<name>A0A0Q9YR48_9GAMM</name>
<dbReference type="RefSeq" id="WP_075067578.1">
    <property type="nucleotide sequence ID" value="NZ_LKAJ02000001.1"/>
</dbReference>
<protein>
    <submittedName>
        <fullName evidence="2">Uncharacterized protein</fullName>
    </submittedName>
</protein>
<feature type="chain" id="PRO_5043129836" evidence="1">
    <location>
        <begin position="23"/>
        <end position="81"/>
    </location>
</feature>
<reference evidence="3" key="3">
    <citation type="submission" date="2021-06" db="EMBL/GenBank/DDBJ databases">
        <title>Genomic Description and Analysis of Intracellular Bacteria, Candidatus Berkiella cookevillensis and Candidatus Berkiella aquae.</title>
        <authorList>
            <person name="Kidane D.T."/>
            <person name="Mehari Y.T."/>
            <person name="Rice F.C."/>
            <person name="Arivett B.A."/>
            <person name="Farone A.L."/>
            <person name="Berk S.G."/>
            <person name="Farone M.B."/>
        </authorList>
    </citation>
    <scope>NUCLEOTIDE SEQUENCE</scope>
    <source>
        <strain evidence="3">HT99</strain>
    </source>
</reference>
<dbReference type="EMBL" id="LKAJ01000020">
    <property type="protein sequence ID" value="KRG18456.1"/>
    <property type="molecule type" value="Genomic_DNA"/>
</dbReference>
<gene>
    <name evidence="3" type="ORF">HT99x_000520</name>
    <name evidence="2" type="ORF">HT99x_02987</name>
</gene>